<dbReference type="AlphaFoldDB" id="A0AAD2AF03"/>
<evidence type="ECO:0000256" key="1">
    <source>
        <dbReference type="PROSITE-ProRule" id="PRU00285"/>
    </source>
</evidence>
<accession>A0AAD2AF03</accession>
<organism evidence="4 5">
    <name type="scientific">Fraxinus pennsylvanica</name>
    <dbReference type="NCBI Taxonomy" id="56036"/>
    <lineage>
        <taxon>Eukaryota</taxon>
        <taxon>Viridiplantae</taxon>
        <taxon>Streptophyta</taxon>
        <taxon>Embryophyta</taxon>
        <taxon>Tracheophyta</taxon>
        <taxon>Spermatophyta</taxon>
        <taxon>Magnoliopsida</taxon>
        <taxon>eudicotyledons</taxon>
        <taxon>Gunneridae</taxon>
        <taxon>Pentapetalae</taxon>
        <taxon>asterids</taxon>
        <taxon>lamiids</taxon>
        <taxon>Lamiales</taxon>
        <taxon>Oleaceae</taxon>
        <taxon>Oleeae</taxon>
        <taxon>Fraxinus</taxon>
    </lineage>
</organism>
<dbReference type="Gene3D" id="2.60.40.790">
    <property type="match status" value="1"/>
</dbReference>
<dbReference type="PANTHER" id="PTHR47838">
    <property type="entry name" value="21.7 KDA CLASS VI HEAT SHOCK PROTEIN"/>
    <property type="match status" value="1"/>
</dbReference>
<evidence type="ECO:0000313" key="5">
    <source>
        <dbReference type="Proteomes" id="UP000834106"/>
    </source>
</evidence>
<dbReference type="Pfam" id="PF00011">
    <property type="entry name" value="HSP20"/>
    <property type="match status" value="1"/>
</dbReference>
<comment type="similarity">
    <text evidence="1 2">Belongs to the small heat shock protein (HSP20) family.</text>
</comment>
<protein>
    <recommendedName>
        <fullName evidence="3">SHSP domain-containing protein</fullName>
    </recommendedName>
</protein>
<evidence type="ECO:0000259" key="3">
    <source>
        <dbReference type="PROSITE" id="PS01031"/>
    </source>
</evidence>
<dbReference type="PROSITE" id="PS01031">
    <property type="entry name" value="SHSP"/>
    <property type="match status" value="1"/>
</dbReference>
<dbReference type="PANTHER" id="PTHR47838:SF1">
    <property type="entry name" value="21.7 KDA CLASS VI HEAT SHOCK PROTEIN"/>
    <property type="match status" value="1"/>
</dbReference>
<evidence type="ECO:0000313" key="4">
    <source>
        <dbReference type="EMBL" id="CAI9784170.1"/>
    </source>
</evidence>
<gene>
    <name evidence="4" type="ORF">FPE_LOCUS31600</name>
</gene>
<feature type="domain" description="SHSP" evidence="3">
    <location>
        <begin position="77"/>
        <end position="192"/>
    </location>
</feature>
<reference evidence="4" key="1">
    <citation type="submission" date="2023-05" db="EMBL/GenBank/DDBJ databases">
        <authorList>
            <person name="Huff M."/>
        </authorList>
    </citation>
    <scope>NUCLEOTIDE SEQUENCE</scope>
</reference>
<dbReference type="InterPro" id="IPR008978">
    <property type="entry name" value="HSP20-like_chaperone"/>
</dbReference>
<keyword evidence="5" id="KW-1185">Reference proteome</keyword>
<dbReference type="SUPFAM" id="SSF49764">
    <property type="entry name" value="HSP20-like chaperones"/>
    <property type="match status" value="1"/>
</dbReference>
<proteinExistence type="inferred from homology"/>
<sequence length="192" mass="22432">MTSCRQLEIQFEDQNPQKWCHLLKEEAFQALTRKEIPNVHKVFDERSLLSPLLFGKFFDPSDAFPLWEFESAVLLSNLYSSGQRSVDWFQTDDGCVLKAELPGERTGLGNSTLQVCVEGGKVLEIRGEWRQHKDPKRKDWRSGHWWEHGYVRRLELPENLDWRKLEANVKNDVTLEIKIPNNYSDSDTLQAN</sequence>
<name>A0AAD2AF03_9LAMI</name>
<evidence type="ECO:0000256" key="2">
    <source>
        <dbReference type="RuleBase" id="RU003616"/>
    </source>
</evidence>
<dbReference type="Proteomes" id="UP000834106">
    <property type="component" value="Chromosome 20"/>
</dbReference>
<dbReference type="InterPro" id="IPR002068">
    <property type="entry name" value="A-crystallin/Hsp20_dom"/>
</dbReference>
<dbReference type="EMBL" id="OU503055">
    <property type="protein sequence ID" value="CAI9784170.1"/>
    <property type="molecule type" value="Genomic_DNA"/>
</dbReference>